<dbReference type="Pfam" id="PF19953">
    <property type="entry name" value="EACC1"/>
    <property type="match status" value="1"/>
</dbReference>
<keyword evidence="1" id="KW-1133">Transmembrane helix</keyword>
<dbReference type="InterPro" id="IPR045428">
    <property type="entry name" value="EACC1"/>
</dbReference>
<reference evidence="2" key="2">
    <citation type="submission" date="2023-01" db="EMBL/GenBank/DDBJ databases">
        <authorList>
            <person name="Sun Q."/>
            <person name="Evtushenko L."/>
        </authorList>
    </citation>
    <scope>NUCLEOTIDE SEQUENCE</scope>
    <source>
        <strain evidence="2">VKM Ac-2007</strain>
    </source>
</reference>
<feature type="transmembrane region" description="Helical" evidence="1">
    <location>
        <begin position="49"/>
        <end position="71"/>
    </location>
</feature>
<gene>
    <name evidence="2" type="ORF">GCM10017600_61350</name>
</gene>
<accession>A0A9W6I852</accession>
<evidence type="ECO:0000256" key="1">
    <source>
        <dbReference type="SAM" id="Phobius"/>
    </source>
</evidence>
<reference evidence="2" key="1">
    <citation type="journal article" date="2014" name="Int. J. Syst. Evol. Microbiol.">
        <title>Complete genome sequence of Corynebacterium casei LMG S-19264T (=DSM 44701T), isolated from a smear-ripened cheese.</title>
        <authorList>
            <consortium name="US DOE Joint Genome Institute (JGI-PGF)"/>
            <person name="Walter F."/>
            <person name="Albersmeier A."/>
            <person name="Kalinowski J."/>
            <person name="Ruckert C."/>
        </authorList>
    </citation>
    <scope>NUCLEOTIDE SEQUENCE</scope>
    <source>
        <strain evidence="2">VKM Ac-2007</strain>
    </source>
</reference>
<sequence length="126" mass="13196">MDVVVTMDSGADQLRELYAWLTEEPEIRGRVRVIERPPPKGGLGPTMDALRIALGSGGAVAAISGAVVAWLRTRPGEISIKLTKGESQIEVTGKGVKSLTARGVSELTRQLTKALGEEPSGDGSGD</sequence>
<organism evidence="2 3">
    <name type="scientific">Streptosporangium carneum</name>
    <dbReference type="NCBI Taxonomy" id="47481"/>
    <lineage>
        <taxon>Bacteria</taxon>
        <taxon>Bacillati</taxon>
        <taxon>Actinomycetota</taxon>
        <taxon>Actinomycetes</taxon>
        <taxon>Streptosporangiales</taxon>
        <taxon>Streptosporangiaceae</taxon>
        <taxon>Streptosporangium</taxon>
    </lineage>
</organism>
<evidence type="ECO:0000313" key="3">
    <source>
        <dbReference type="Proteomes" id="UP001143474"/>
    </source>
</evidence>
<protein>
    <submittedName>
        <fullName evidence="2">Uncharacterized protein</fullName>
    </submittedName>
</protein>
<proteinExistence type="predicted"/>
<dbReference type="RefSeq" id="WP_271221043.1">
    <property type="nucleotide sequence ID" value="NZ_BAAAVD010000008.1"/>
</dbReference>
<dbReference type="EMBL" id="BSEV01000018">
    <property type="protein sequence ID" value="GLK12725.1"/>
    <property type="molecule type" value="Genomic_DNA"/>
</dbReference>
<comment type="caution">
    <text evidence="2">The sequence shown here is derived from an EMBL/GenBank/DDBJ whole genome shotgun (WGS) entry which is preliminary data.</text>
</comment>
<dbReference type="Proteomes" id="UP001143474">
    <property type="component" value="Unassembled WGS sequence"/>
</dbReference>
<name>A0A9W6I852_9ACTN</name>
<keyword evidence="1" id="KW-0812">Transmembrane</keyword>
<evidence type="ECO:0000313" key="2">
    <source>
        <dbReference type="EMBL" id="GLK12725.1"/>
    </source>
</evidence>
<dbReference type="AlphaFoldDB" id="A0A9W6I852"/>
<keyword evidence="3" id="KW-1185">Reference proteome</keyword>
<keyword evidence="1" id="KW-0472">Membrane</keyword>